<sequence length="67" mass="7748">MADLFDRDRYNLFANSIPKSLILELQKYDITIGEANIALDHAKKMINSKRSNPKISTLDFSNTFKRD</sequence>
<evidence type="ECO:0000313" key="2">
    <source>
        <dbReference type="Proteomes" id="UP000295832"/>
    </source>
</evidence>
<name>A0A4R8GZJ3_9FIRM</name>
<accession>A0A4R8GZJ3</accession>
<reference evidence="1 2" key="1">
    <citation type="submission" date="2019-03" db="EMBL/GenBank/DDBJ databases">
        <title>Subsurface microbial communities from deep shales in Ohio and West Virginia, USA.</title>
        <authorList>
            <person name="Wrighton K."/>
        </authorList>
    </citation>
    <scope>NUCLEOTIDE SEQUENCE [LARGE SCALE GENOMIC DNA]</scope>
    <source>
        <strain evidence="1 2">MSL 6dP</strain>
    </source>
</reference>
<gene>
    <name evidence="1" type="ORF">C7959_10899</name>
</gene>
<proteinExistence type="predicted"/>
<comment type="caution">
    <text evidence="1">The sequence shown here is derived from an EMBL/GenBank/DDBJ whole genome shotgun (WGS) entry which is preliminary data.</text>
</comment>
<protein>
    <submittedName>
        <fullName evidence="1">Uncharacterized protein</fullName>
    </submittedName>
</protein>
<dbReference type="EMBL" id="SOEG01000008">
    <property type="protein sequence ID" value="TDX52177.1"/>
    <property type="molecule type" value="Genomic_DNA"/>
</dbReference>
<organism evidence="1 2">
    <name type="scientific">Orenia marismortui</name>
    <dbReference type="NCBI Taxonomy" id="46469"/>
    <lineage>
        <taxon>Bacteria</taxon>
        <taxon>Bacillati</taxon>
        <taxon>Bacillota</taxon>
        <taxon>Clostridia</taxon>
        <taxon>Halanaerobiales</taxon>
        <taxon>Halobacteroidaceae</taxon>
        <taxon>Orenia</taxon>
    </lineage>
</organism>
<dbReference type="Proteomes" id="UP000295832">
    <property type="component" value="Unassembled WGS sequence"/>
</dbReference>
<keyword evidence="2" id="KW-1185">Reference proteome</keyword>
<dbReference type="RefSeq" id="WP_134116100.1">
    <property type="nucleotide sequence ID" value="NZ_SOEG01000008.1"/>
</dbReference>
<dbReference type="AlphaFoldDB" id="A0A4R8GZJ3"/>
<evidence type="ECO:0000313" key="1">
    <source>
        <dbReference type="EMBL" id="TDX52177.1"/>
    </source>
</evidence>